<reference evidence="1 2" key="1">
    <citation type="submission" date="2019-03" db="EMBL/GenBank/DDBJ databases">
        <title>Deep-cultivation of Planctomycetes and their phenomic and genomic characterization uncovers novel biology.</title>
        <authorList>
            <person name="Wiegand S."/>
            <person name="Jogler M."/>
            <person name="Boedeker C."/>
            <person name="Pinto D."/>
            <person name="Vollmers J."/>
            <person name="Rivas-Marin E."/>
            <person name="Kohn T."/>
            <person name="Peeters S.H."/>
            <person name="Heuer A."/>
            <person name="Rast P."/>
            <person name="Oberbeckmann S."/>
            <person name="Bunk B."/>
            <person name="Jeske O."/>
            <person name="Meyerdierks A."/>
            <person name="Storesund J.E."/>
            <person name="Kallscheuer N."/>
            <person name="Luecker S."/>
            <person name="Lage O.M."/>
            <person name="Pohl T."/>
            <person name="Merkel B.J."/>
            <person name="Hornburger P."/>
            <person name="Mueller R.-W."/>
            <person name="Bruemmer F."/>
            <person name="Labrenz M."/>
            <person name="Spormann A.M."/>
            <person name="Op den Camp H."/>
            <person name="Overmann J."/>
            <person name="Amann R."/>
            <person name="Jetten M.S.M."/>
            <person name="Mascher T."/>
            <person name="Medema M.H."/>
            <person name="Devos D.P."/>
            <person name="Kaster A.-K."/>
            <person name="Ovreas L."/>
            <person name="Rohde M."/>
            <person name="Galperin M.Y."/>
            <person name="Jogler C."/>
        </authorList>
    </citation>
    <scope>NUCLEOTIDE SEQUENCE [LARGE SCALE GENOMIC DNA]</scope>
    <source>
        <strain evidence="1 2">V202</strain>
    </source>
</reference>
<dbReference type="Proteomes" id="UP000318384">
    <property type="component" value="Chromosome"/>
</dbReference>
<name>A0A517WTF0_9PLAN</name>
<proteinExistence type="predicted"/>
<dbReference type="OrthoDB" id="265402at2"/>
<evidence type="ECO:0008006" key="3">
    <source>
        <dbReference type="Google" id="ProtNLM"/>
    </source>
</evidence>
<dbReference type="PROSITE" id="PS51257">
    <property type="entry name" value="PROKAR_LIPOPROTEIN"/>
    <property type="match status" value="1"/>
</dbReference>
<accession>A0A517WTF0</accession>
<keyword evidence="2" id="KW-1185">Reference proteome</keyword>
<protein>
    <recommendedName>
        <fullName evidence="3">Thioredoxin domain-containing protein</fullName>
    </recommendedName>
</protein>
<gene>
    <name evidence="1" type="ORF">V202x_19030</name>
</gene>
<sequence length="226" mass="24808">MQGIRLNKILATSVVAPLIVVTLFSGCGQTEVSEPVKPDSELGVAAEIPEIEADIEELEMNETQEVAFRSGMEIGEVPPAFHVVDVTGAHRGKHLCYRCLYGDRPVVGIFVRDFDDNTKTLIKKIDQEVKLHQDKKMAAFVVVLTDEPESAKSDLEKIATENEIKNVPLTVYLGTDGPVGYNVAKGAEVNVMMWQGDVKANRAFQKGQLNDQGIEEVIADTELIIN</sequence>
<dbReference type="RefSeq" id="WP_145173356.1">
    <property type="nucleotide sequence ID" value="NZ_CP037422.1"/>
</dbReference>
<dbReference type="EMBL" id="CP037422">
    <property type="protein sequence ID" value="QDU08534.1"/>
    <property type="molecule type" value="Genomic_DNA"/>
</dbReference>
<organism evidence="1 2">
    <name type="scientific">Gimesia aquarii</name>
    <dbReference type="NCBI Taxonomy" id="2527964"/>
    <lineage>
        <taxon>Bacteria</taxon>
        <taxon>Pseudomonadati</taxon>
        <taxon>Planctomycetota</taxon>
        <taxon>Planctomycetia</taxon>
        <taxon>Planctomycetales</taxon>
        <taxon>Planctomycetaceae</taxon>
        <taxon>Gimesia</taxon>
    </lineage>
</organism>
<evidence type="ECO:0000313" key="2">
    <source>
        <dbReference type="Proteomes" id="UP000318384"/>
    </source>
</evidence>
<dbReference type="AlphaFoldDB" id="A0A517WTF0"/>
<evidence type="ECO:0000313" key="1">
    <source>
        <dbReference type="EMBL" id="QDU08534.1"/>
    </source>
</evidence>